<dbReference type="PANTHER" id="PTHR33069">
    <property type="entry name" value="CHROMOSOME 7, WHOLE GENOME SHOTGUN SEQUENCE-RELATED"/>
    <property type="match status" value="1"/>
</dbReference>
<organism evidence="1 2">
    <name type="scientific">Puccinia sorghi</name>
    <dbReference type="NCBI Taxonomy" id="27349"/>
    <lineage>
        <taxon>Eukaryota</taxon>
        <taxon>Fungi</taxon>
        <taxon>Dikarya</taxon>
        <taxon>Basidiomycota</taxon>
        <taxon>Pucciniomycotina</taxon>
        <taxon>Pucciniomycetes</taxon>
        <taxon>Pucciniales</taxon>
        <taxon>Pucciniaceae</taxon>
        <taxon>Puccinia</taxon>
    </lineage>
</organism>
<gene>
    <name evidence="1" type="ORF">VP01_1130g1</name>
</gene>
<reference evidence="1 2" key="1">
    <citation type="submission" date="2015-08" db="EMBL/GenBank/DDBJ databases">
        <title>Next Generation Sequencing and Analysis of the Genome of Puccinia sorghi L Schw, the Causal Agent of Maize Common Rust.</title>
        <authorList>
            <person name="Rochi L."/>
            <person name="Burguener G."/>
            <person name="Darino M."/>
            <person name="Turjanski A."/>
            <person name="Kreff E."/>
            <person name="Dieguez M.J."/>
            <person name="Sacco F."/>
        </authorList>
    </citation>
    <scope>NUCLEOTIDE SEQUENCE [LARGE SCALE GENOMIC DNA]</scope>
    <source>
        <strain evidence="1 2">RO10H11247</strain>
    </source>
</reference>
<proteinExistence type="predicted"/>
<evidence type="ECO:0000313" key="1">
    <source>
        <dbReference type="EMBL" id="KNZ63532.1"/>
    </source>
</evidence>
<protein>
    <submittedName>
        <fullName evidence="1">Uncharacterized protein</fullName>
    </submittedName>
</protein>
<dbReference type="EMBL" id="LAVV01001455">
    <property type="protein sequence ID" value="KNZ63532.1"/>
    <property type="molecule type" value="Genomic_DNA"/>
</dbReference>
<dbReference type="OrthoDB" id="2495839at2759"/>
<accession>A0A0L6VSD1</accession>
<dbReference type="PANTHER" id="PTHR33069:SF3">
    <property type="entry name" value="DYNEIN HEAVY CHAIN TAIL DOMAIN-CONTAINING PROTEIN"/>
    <property type="match status" value="1"/>
</dbReference>
<name>A0A0L6VSD1_9BASI</name>
<dbReference type="VEuPathDB" id="FungiDB:VP01_1130g1"/>
<comment type="caution">
    <text evidence="1">The sequence shown here is derived from an EMBL/GenBank/DDBJ whole genome shotgun (WGS) entry which is preliminary data.</text>
</comment>
<evidence type="ECO:0000313" key="2">
    <source>
        <dbReference type="Proteomes" id="UP000037035"/>
    </source>
</evidence>
<dbReference type="AlphaFoldDB" id="A0A0L6VSD1"/>
<dbReference type="Proteomes" id="UP000037035">
    <property type="component" value="Unassembled WGS sequence"/>
</dbReference>
<keyword evidence="2" id="KW-1185">Reference proteome</keyword>
<sequence>MTICSSRGLKVCRANVTRLRKSAMRMDALRITAISSSKYLSHRQQSSLLRPHLQQHITTLSDSLHPLKLWHMPFSQLETVLVVQSDIENTLDQVLSASGAIFPKLMDPSFPINDQYLKELKTNRLCGLFHAYRFVLGRISYVFRSSWELIQPEVSDDIQSQWAMPHKRQINLQLRDLTGLINAKARLGDEQYIESNETIEGPLSEPAEAVAKLMVPTFKLCRLFFKHLQSGRGLDRKLLPIFINMSSEQLYTIHNPILIAK</sequence>